<feature type="transmembrane region" description="Helical" evidence="1">
    <location>
        <begin position="34"/>
        <end position="51"/>
    </location>
</feature>
<evidence type="ECO:0000256" key="1">
    <source>
        <dbReference type="SAM" id="Phobius"/>
    </source>
</evidence>
<name>A0A841GBY6_9GAMM</name>
<evidence type="ECO:0000313" key="2">
    <source>
        <dbReference type="EMBL" id="MBB6055117.1"/>
    </source>
</evidence>
<comment type="caution">
    <text evidence="2">The sequence shown here is derived from an EMBL/GenBank/DDBJ whole genome shotgun (WGS) entry which is preliminary data.</text>
</comment>
<feature type="transmembrane region" description="Helical" evidence="1">
    <location>
        <begin position="169"/>
        <end position="186"/>
    </location>
</feature>
<keyword evidence="1" id="KW-1133">Transmembrane helix</keyword>
<feature type="transmembrane region" description="Helical" evidence="1">
    <location>
        <begin position="192"/>
        <end position="209"/>
    </location>
</feature>
<feature type="transmembrane region" description="Helical" evidence="1">
    <location>
        <begin position="71"/>
        <end position="90"/>
    </location>
</feature>
<feature type="transmembrane region" description="Helical" evidence="1">
    <location>
        <begin position="6"/>
        <end position="22"/>
    </location>
</feature>
<gene>
    <name evidence="2" type="ORF">HNR75_000999</name>
</gene>
<keyword evidence="3" id="KW-1185">Reference proteome</keyword>
<dbReference type="Proteomes" id="UP000585721">
    <property type="component" value="Unassembled WGS sequence"/>
</dbReference>
<accession>A0A841GBY6</accession>
<evidence type="ECO:0008006" key="4">
    <source>
        <dbReference type="Google" id="ProtNLM"/>
    </source>
</evidence>
<dbReference type="AlphaFoldDB" id="A0A841GBY6"/>
<organism evidence="2 3">
    <name type="scientific">Tolumonas osonensis</name>
    <dbReference type="NCBI Taxonomy" id="675874"/>
    <lineage>
        <taxon>Bacteria</taxon>
        <taxon>Pseudomonadati</taxon>
        <taxon>Pseudomonadota</taxon>
        <taxon>Gammaproteobacteria</taxon>
        <taxon>Aeromonadales</taxon>
        <taxon>Aeromonadaceae</taxon>
        <taxon>Tolumonas</taxon>
    </lineage>
</organism>
<feature type="transmembrane region" description="Helical" evidence="1">
    <location>
        <begin position="221"/>
        <end position="238"/>
    </location>
</feature>
<reference evidence="2 3" key="1">
    <citation type="submission" date="2020-08" db="EMBL/GenBank/DDBJ databases">
        <title>Genomic Encyclopedia of Type Strains, Phase IV (KMG-IV): sequencing the most valuable type-strain genomes for metagenomic binning, comparative biology and taxonomic classification.</title>
        <authorList>
            <person name="Goeker M."/>
        </authorList>
    </citation>
    <scope>NUCLEOTIDE SEQUENCE [LARGE SCALE GENOMIC DNA]</scope>
    <source>
        <strain evidence="2 3">DSM 22975</strain>
    </source>
</reference>
<proteinExistence type="predicted"/>
<keyword evidence="1" id="KW-0812">Transmembrane</keyword>
<sequence>MIETAVIVLLLTATFLAGEYVHPFKQLVHDNRSLVSFGSGMAVAYVFMQIMPELQTVRSLFVASAPVPLWFEGKVIYLLALLGFLLFYGLNNLSHSVSETGYSKQERWKLQLHIGSLAAYVWLIGYMLVQRLDPEDSLVLYAMATIFHFLAISHELPEKYGVLYGLRERFILAGMCMLGWAAGQLFALPHMVLALMVAFISGGIIINSIIMELPKEKDGRFLPFVAGGVCYALILLPLG</sequence>
<keyword evidence="1" id="KW-0472">Membrane</keyword>
<feature type="transmembrane region" description="Helical" evidence="1">
    <location>
        <begin position="110"/>
        <end position="132"/>
    </location>
</feature>
<dbReference type="EMBL" id="JACHGR010000003">
    <property type="protein sequence ID" value="MBB6055117.1"/>
    <property type="molecule type" value="Genomic_DNA"/>
</dbReference>
<feature type="transmembrane region" description="Helical" evidence="1">
    <location>
        <begin position="138"/>
        <end position="157"/>
    </location>
</feature>
<evidence type="ECO:0000313" key="3">
    <source>
        <dbReference type="Proteomes" id="UP000585721"/>
    </source>
</evidence>
<protein>
    <recommendedName>
        <fullName evidence="4">ZIP Zinc transporter</fullName>
    </recommendedName>
</protein>